<protein>
    <submittedName>
        <fullName evidence="2">Kinase-like domain</fullName>
    </submittedName>
</protein>
<dbReference type="Gene3D" id="3.90.1200.10">
    <property type="match status" value="1"/>
</dbReference>
<dbReference type="PANTHER" id="PTHR21310:SF15">
    <property type="entry name" value="AMINOGLYCOSIDE PHOSPHOTRANSFERASE DOMAIN-CONTAINING PROTEIN"/>
    <property type="match status" value="1"/>
</dbReference>
<dbReference type="VEuPathDB" id="FungiDB:CCM_05374"/>
<evidence type="ECO:0000259" key="1">
    <source>
        <dbReference type="Pfam" id="PF01636"/>
    </source>
</evidence>
<dbReference type="OrthoDB" id="2906425at2759"/>
<evidence type="ECO:0000313" key="3">
    <source>
        <dbReference type="Proteomes" id="UP000323067"/>
    </source>
</evidence>
<dbReference type="GO" id="GO:0016301">
    <property type="term" value="F:kinase activity"/>
    <property type="evidence" value="ECO:0007669"/>
    <property type="project" value="UniProtKB-KW"/>
</dbReference>
<reference evidence="2 3" key="1">
    <citation type="journal article" date="2017" name="BMC Genomics">
        <title>Chromosome level assembly and secondary metabolite potential of the parasitic fungus Cordyceps militaris.</title>
        <authorList>
            <person name="Kramer G.J."/>
            <person name="Nodwell J.R."/>
        </authorList>
    </citation>
    <scope>NUCLEOTIDE SEQUENCE [LARGE SCALE GENOMIC DNA]</scope>
    <source>
        <strain evidence="2 3">ATCC 34164</strain>
    </source>
</reference>
<dbReference type="VEuPathDB" id="FungiDB:A9K55_002735"/>
<dbReference type="SUPFAM" id="SSF56112">
    <property type="entry name" value="Protein kinase-like (PK-like)"/>
    <property type="match status" value="1"/>
</dbReference>
<sequence length="413" mass="46575">MAGQDLFPDGVILQQIFDETVQDCRISIILQTWDKCVFKVAPAALPAGRYKLPVIVRLESASASLAPQFALTAEIQKLASESLPGLVPSVLQLGKVHNSTGREYCFSVVEFVDGVTLETVWADLREENKRLVVNDIAEALTELQKRKLEDEAIQGVLAQAADGQKDDLLSKPLYFGGAHTMALTTGSSLLDAVMERRKLKREFCDIEKEENSMRVTVKSRFGDLGSVTIEKRELDQWKEQAVLCHNDLTPRNLLLKKTSNDTAESLVEYRLAAIIDWELGGMYPAAYEMQLQDTYLGGGNRHVSFYLMLKEAMQSIVPCNRAQQDLLRAVELIFESQQRFLFEGSNIPAQIRVRFLQYCNLTRDQNIYRGWTNQVENSPTYDADIIQKIEDDVIAEVMAKRAAKKQSESSREQ</sequence>
<dbReference type="PANTHER" id="PTHR21310">
    <property type="entry name" value="AMINOGLYCOSIDE PHOSPHOTRANSFERASE-RELATED-RELATED"/>
    <property type="match status" value="1"/>
</dbReference>
<evidence type="ECO:0000313" key="2">
    <source>
        <dbReference type="EMBL" id="ATY58452.1"/>
    </source>
</evidence>
<dbReference type="Pfam" id="PF01636">
    <property type="entry name" value="APH"/>
    <property type="match status" value="1"/>
</dbReference>
<gene>
    <name evidence="2" type="ORF">A9K55_002735</name>
</gene>
<feature type="domain" description="Aminoglycoside phosphotransferase" evidence="1">
    <location>
        <begin position="53"/>
        <end position="288"/>
    </location>
</feature>
<accession>A0A2H4S5S7</accession>
<keyword evidence="2" id="KW-0418">Kinase</keyword>
<keyword evidence="2" id="KW-0808">Transferase</keyword>
<dbReference type="InterPro" id="IPR011009">
    <property type="entry name" value="Kinase-like_dom_sf"/>
</dbReference>
<dbReference type="InterPro" id="IPR002575">
    <property type="entry name" value="Aminoglycoside_PTrfase"/>
</dbReference>
<dbReference type="AlphaFoldDB" id="A0A2H4S5S7"/>
<dbReference type="EMBL" id="CP023322">
    <property type="protein sequence ID" value="ATY58452.1"/>
    <property type="molecule type" value="Genomic_DNA"/>
</dbReference>
<dbReference type="InterPro" id="IPR051678">
    <property type="entry name" value="AGP_Transferase"/>
</dbReference>
<proteinExistence type="predicted"/>
<name>A0A2H4S5S7_CORMI</name>
<organism evidence="2 3">
    <name type="scientific">Cordyceps militaris</name>
    <name type="common">Caterpillar fungus</name>
    <name type="synonym">Clavaria militaris</name>
    <dbReference type="NCBI Taxonomy" id="73501"/>
    <lineage>
        <taxon>Eukaryota</taxon>
        <taxon>Fungi</taxon>
        <taxon>Dikarya</taxon>
        <taxon>Ascomycota</taxon>
        <taxon>Pezizomycotina</taxon>
        <taxon>Sordariomycetes</taxon>
        <taxon>Hypocreomycetidae</taxon>
        <taxon>Hypocreales</taxon>
        <taxon>Cordycipitaceae</taxon>
        <taxon>Cordyceps</taxon>
    </lineage>
</organism>
<dbReference type="Proteomes" id="UP000323067">
    <property type="component" value="Chromosome iv"/>
</dbReference>